<feature type="signal peptide" evidence="2">
    <location>
        <begin position="1"/>
        <end position="21"/>
    </location>
</feature>
<evidence type="ECO:0000313" key="4">
    <source>
        <dbReference type="Proteomes" id="UP000188728"/>
    </source>
</evidence>
<dbReference type="AlphaFoldDB" id="A0A1V3INV8"/>
<dbReference type="RefSeq" id="WP_077474521.1">
    <property type="nucleotide sequence ID" value="NZ_MLHK01000061.1"/>
</dbReference>
<evidence type="ECO:0000313" key="3">
    <source>
        <dbReference type="EMBL" id="OOF43937.1"/>
    </source>
</evidence>
<feature type="region of interest" description="Disordered" evidence="1">
    <location>
        <begin position="37"/>
        <end position="63"/>
    </location>
</feature>
<reference evidence="3 4" key="1">
    <citation type="submission" date="2016-10" db="EMBL/GenBank/DDBJ databases">
        <title>Rodentibacter gen. nov. and new species.</title>
        <authorList>
            <person name="Christensen H."/>
        </authorList>
    </citation>
    <scope>NUCLEOTIDE SEQUENCE [LARGE SCALE GENOMIC DNA]</scope>
    <source>
        <strain evidence="3 4">H1983213011</strain>
    </source>
</reference>
<dbReference type="Proteomes" id="UP000188728">
    <property type="component" value="Unassembled WGS sequence"/>
</dbReference>
<accession>A0A1V3INV8</accession>
<feature type="compositionally biased region" description="Basic and acidic residues" evidence="1">
    <location>
        <begin position="50"/>
        <end position="63"/>
    </location>
</feature>
<keyword evidence="2" id="KW-0732">Signal</keyword>
<organism evidence="3 4">
    <name type="scientific">Rodentibacter trehalosifermentans</name>
    <dbReference type="NCBI Taxonomy" id="1908263"/>
    <lineage>
        <taxon>Bacteria</taxon>
        <taxon>Pseudomonadati</taxon>
        <taxon>Pseudomonadota</taxon>
        <taxon>Gammaproteobacteria</taxon>
        <taxon>Pasteurellales</taxon>
        <taxon>Pasteurellaceae</taxon>
        <taxon>Rodentibacter</taxon>
    </lineage>
</organism>
<dbReference type="NCBIfam" id="TIGR03751">
    <property type="entry name" value="conj_TIGR03751"/>
    <property type="match status" value="1"/>
</dbReference>
<comment type="caution">
    <text evidence="3">The sequence shown here is derived from an EMBL/GenBank/DDBJ whole genome shotgun (WGS) entry which is preliminary data.</text>
</comment>
<evidence type="ECO:0000256" key="2">
    <source>
        <dbReference type="SAM" id="SignalP"/>
    </source>
</evidence>
<evidence type="ECO:0000256" key="1">
    <source>
        <dbReference type="SAM" id="MobiDB-lite"/>
    </source>
</evidence>
<feature type="chain" id="PRO_5012753484" evidence="2">
    <location>
        <begin position="22"/>
        <end position="136"/>
    </location>
</feature>
<gene>
    <name evidence="3" type="ORF">BKK51_10370</name>
</gene>
<protein>
    <submittedName>
        <fullName evidence="3">Conjugal transfer protein</fullName>
    </submittedName>
</protein>
<dbReference type="EMBL" id="MLHK01000061">
    <property type="protein sequence ID" value="OOF43937.1"/>
    <property type="molecule type" value="Genomic_DNA"/>
</dbReference>
<sequence>MKMRYLLPFLTALLMTGYSTSQEKLLPAGDRSMAEIWKNGGGSSQSGINEARDTLDSSRPLEGRDVVGDENIRYTRTAENEVANLFPRLPNPDMTLYVFPHLTNSAEQLPVPGYTTVFPFYGRIQYAQPGERTRDY</sequence>
<name>A0A1V3INV8_9PAST</name>
<dbReference type="InterPro" id="IPR022262">
    <property type="entry name" value="Lipoprot_put"/>
</dbReference>
<proteinExistence type="predicted"/>